<dbReference type="AlphaFoldDB" id="A0A2A2JBF7"/>
<gene>
    <name evidence="1" type="ORF">WR25_10783</name>
</gene>
<dbReference type="OrthoDB" id="5808781at2759"/>
<name>A0A2A2JBF7_9BILA</name>
<organism evidence="1 2">
    <name type="scientific">Diploscapter pachys</name>
    <dbReference type="NCBI Taxonomy" id="2018661"/>
    <lineage>
        <taxon>Eukaryota</taxon>
        <taxon>Metazoa</taxon>
        <taxon>Ecdysozoa</taxon>
        <taxon>Nematoda</taxon>
        <taxon>Chromadorea</taxon>
        <taxon>Rhabditida</taxon>
        <taxon>Rhabditina</taxon>
        <taxon>Rhabditomorpha</taxon>
        <taxon>Rhabditoidea</taxon>
        <taxon>Rhabditidae</taxon>
        <taxon>Diploscapter</taxon>
    </lineage>
</organism>
<accession>A0A2A2JBF7</accession>
<reference evidence="1 2" key="1">
    <citation type="journal article" date="2017" name="Curr. Biol.">
        <title>Genome architecture and evolution of a unichromosomal asexual nematode.</title>
        <authorList>
            <person name="Fradin H."/>
            <person name="Zegar C."/>
            <person name="Gutwein M."/>
            <person name="Lucas J."/>
            <person name="Kovtun M."/>
            <person name="Corcoran D."/>
            <person name="Baugh L.R."/>
            <person name="Kiontke K."/>
            <person name="Gunsalus K."/>
            <person name="Fitch D.H."/>
            <person name="Piano F."/>
        </authorList>
    </citation>
    <scope>NUCLEOTIDE SEQUENCE [LARGE SCALE GENOMIC DNA]</scope>
    <source>
        <strain evidence="1">PF1309</strain>
    </source>
</reference>
<dbReference type="Proteomes" id="UP000218231">
    <property type="component" value="Unassembled WGS sequence"/>
</dbReference>
<dbReference type="Gene3D" id="2.60.120.290">
    <property type="entry name" value="Spermadhesin, CUB domain"/>
    <property type="match status" value="1"/>
</dbReference>
<dbReference type="EMBL" id="LIAE01010543">
    <property type="protein sequence ID" value="PAV59086.1"/>
    <property type="molecule type" value="Genomic_DNA"/>
</dbReference>
<comment type="caution">
    <text evidence="1">The sequence shown here is derived from an EMBL/GenBank/DDBJ whole genome shotgun (WGS) entry which is preliminary data.</text>
</comment>
<proteinExistence type="predicted"/>
<evidence type="ECO:0008006" key="3">
    <source>
        <dbReference type="Google" id="ProtNLM"/>
    </source>
</evidence>
<dbReference type="Gene3D" id="2.10.25.10">
    <property type="entry name" value="Laminin"/>
    <property type="match status" value="1"/>
</dbReference>
<protein>
    <recommendedName>
        <fullName evidence="3">CUB domain-containing protein</fullName>
    </recommendedName>
</protein>
<evidence type="ECO:0000313" key="2">
    <source>
        <dbReference type="Proteomes" id="UP000218231"/>
    </source>
</evidence>
<sequence length="261" mass="29249">MEVLMEETCLFFRSSSPEETASVTFIESGHCGWQEQNRTVHLGNDCISEDVCFELIGRVLNANQPRPHISRHINLHYNCTEKCTTACEHGGEILDDCSCKCPYGFKGERCQDLTKLSSFTDGSCGVVNADNKGDYVKLSTYPGARPKVTFCQWLVRSEDPWSIIDAEIEDLGLDNMDIGPNQHCNDILNVYGTNDVKGPIACDGTANITHIRSMNNWLLFELRSNPFSESTFTGPSIRYHTIQRQPGQTSFFPKISGQNTF</sequence>
<dbReference type="SUPFAM" id="SSF49854">
    <property type="entry name" value="Spermadhesin, CUB domain"/>
    <property type="match status" value="1"/>
</dbReference>
<dbReference type="EMBL" id="LIAE01010543">
    <property type="protein sequence ID" value="PAV59087.1"/>
    <property type="molecule type" value="Genomic_DNA"/>
</dbReference>
<dbReference type="InterPro" id="IPR035914">
    <property type="entry name" value="Sperma_CUB_dom_sf"/>
</dbReference>
<evidence type="ECO:0000313" key="1">
    <source>
        <dbReference type="EMBL" id="PAV59086.1"/>
    </source>
</evidence>
<keyword evidence="2" id="KW-1185">Reference proteome</keyword>